<dbReference type="Gene3D" id="3.40.50.300">
    <property type="entry name" value="P-loop containing nucleotide triphosphate hydrolases"/>
    <property type="match status" value="1"/>
</dbReference>
<feature type="non-terminal residue" evidence="2">
    <location>
        <position position="1"/>
    </location>
</feature>
<dbReference type="AlphaFoldDB" id="A0A0F8YXH1"/>
<sequence>SRSGFLSQKSRIIHFGLGNFKSFLRLQKINVKPLTVICGTNNCGKSSLIQSILLLSQSITSSFREFRRIPRYYRMREKIKYEKPLYFEGEFCHLSDYDNTINSFSINSEVVLSFTSGVEEGVNWVDIVTAETGTGPVIRSVGADTNVDLVFDTKGTGDIDVSTSKIVNVVDPTADQGAATKKYVDDNIGFDLGEFTVAGLPTASSNANGWALATDAGGGRTVVRSDGTDWKVVVVEGATVTT</sequence>
<dbReference type="SUPFAM" id="SSF52540">
    <property type="entry name" value="P-loop containing nucleoside triphosphate hydrolases"/>
    <property type="match status" value="1"/>
</dbReference>
<evidence type="ECO:0000313" key="2">
    <source>
        <dbReference type="EMBL" id="KKK52706.1"/>
    </source>
</evidence>
<feature type="domain" description="Endonuclease GajA/Old nuclease/RecF-like AAA" evidence="1">
    <location>
        <begin position="17"/>
        <end position="109"/>
    </location>
</feature>
<evidence type="ECO:0000259" key="1">
    <source>
        <dbReference type="Pfam" id="PF13175"/>
    </source>
</evidence>
<dbReference type="InterPro" id="IPR027417">
    <property type="entry name" value="P-loop_NTPase"/>
</dbReference>
<dbReference type="EMBL" id="LAZR01066887">
    <property type="protein sequence ID" value="KKK52706.1"/>
    <property type="molecule type" value="Genomic_DNA"/>
</dbReference>
<proteinExistence type="predicted"/>
<accession>A0A0F8YXH1</accession>
<dbReference type="Pfam" id="PF13175">
    <property type="entry name" value="AAA_15"/>
    <property type="match status" value="1"/>
</dbReference>
<comment type="caution">
    <text evidence="2">The sequence shown here is derived from an EMBL/GenBank/DDBJ whole genome shotgun (WGS) entry which is preliminary data.</text>
</comment>
<reference evidence="2" key="1">
    <citation type="journal article" date="2015" name="Nature">
        <title>Complex archaea that bridge the gap between prokaryotes and eukaryotes.</title>
        <authorList>
            <person name="Spang A."/>
            <person name="Saw J.H."/>
            <person name="Jorgensen S.L."/>
            <person name="Zaremba-Niedzwiedzka K."/>
            <person name="Martijn J."/>
            <person name="Lind A.E."/>
            <person name="van Eijk R."/>
            <person name="Schleper C."/>
            <person name="Guy L."/>
            <person name="Ettema T.J."/>
        </authorList>
    </citation>
    <scope>NUCLEOTIDE SEQUENCE</scope>
</reference>
<organism evidence="2">
    <name type="scientific">marine sediment metagenome</name>
    <dbReference type="NCBI Taxonomy" id="412755"/>
    <lineage>
        <taxon>unclassified sequences</taxon>
        <taxon>metagenomes</taxon>
        <taxon>ecological metagenomes</taxon>
    </lineage>
</organism>
<gene>
    <name evidence="2" type="ORF">LCGC14_3102220</name>
</gene>
<dbReference type="InterPro" id="IPR041685">
    <property type="entry name" value="AAA_GajA/Old/RecF-like"/>
</dbReference>
<protein>
    <recommendedName>
        <fullName evidence="1">Endonuclease GajA/Old nuclease/RecF-like AAA domain-containing protein</fullName>
    </recommendedName>
</protein>
<name>A0A0F8YXH1_9ZZZZ</name>